<feature type="region of interest" description="Disordered" evidence="1">
    <location>
        <begin position="679"/>
        <end position="716"/>
    </location>
</feature>
<feature type="compositionally biased region" description="Basic and acidic residues" evidence="1">
    <location>
        <begin position="679"/>
        <end position="694"/>
    </location>
</feature>
<reference evidence="3" key="1">
    <citation type="journal article" date="2012" name="MBio">
        <title>Comparative genome analysis of Trichophyton rubrum and related dermatophytes reveals candidate genes involved in infection.</title>
        <authorList>
            <person name="Martinez D.A."/>
            <person name="Oliver B.G."/>
            <person name="Graeser Y."/>
            <person name="Goldberg J.M."/>
            <person name="Li W."/>
            <person name="Martinez-Rossi N.M."/>
            <person name="Monod M."/>
            <person name="Shelest E."/>
            <person name="Barton R.C."/>
            <person name="Birch E."/>
            <person name="Brakhage A.A."/>
            <person name="Chen Z."/>
            <person name="Gurr S.J."/>
            <person name="Heiman D."/>
            <person name="Heitman J."/>
            <person name="Kosti I."/>
            <person name="Rossi A."/>
            <person name="Saif S."/>
            <person name="Samalova M."/>
            <person name="Saunders C.W."/>
            <person name="Shea T."/>
            <person name="Summerbell R.C."/>
            <person name="Xu J."/>
            <person name="Young S."/>
            <person name="Zeng Q."/>
            <person name="Birren B.W."/>
            <person name="Cuomo C.A."/>
            <person name="White T.C."/>
        </authorList>
    </citation>
    <scope>NUCLEOTIDE SEQUENCE [LARGE SCALE GENOMIC DNA]</scope>
    <source>
        <strain evidence="3">ATCC MYA-4605 / CBS 113480</strain>
    </source>
</reference>
<evidence type="ECO:0000256" key="1">
    <source>
        <dbReference type="SAM" id="MobiDB-lite"/>
    </source>
</evidence>
<dbReference type="OMA" id="GVAHARY"/>
<feature type="compositionally biased region" description="Polar residues" evidence="1">
    <location>
        <begin position="277"/>
        <end position="299"/>
    </location>
</feature>
<feature type="compositionally biased region" description="Polar residues" evidence="1">
    <location>
        <begin position="306"/>
        <end position="315"/>
    </location>
</feature>
<feature type="region of interest" description="Disordered" evidence="1">
    <location>
        <begin position="837"/>
        <end position="867"/>
    </location>
</feature>
<evidence type="ECO:0008006" key="4">
    <source>
        <dbReference type="Google" id="ProtNLM"/>
    </source>
</evidence>
<dbReference type="GeneID" id="9229852"/>
<dbReference type="RefSeq" id="XP_002846738.1">
    <property type="nucleotide sequence ID" value="XM_002846692.1"/>
</dbReference>
<sequence length="867" mass="96516">MDSDAVEVVDIEEDAYMAKPVAVDRHWRVEKKKKKPFRPIRSTISALLRLFVWYSIFTALFRCPSSVFELDDQSPRVCKPYLVARTHLEPHIAPYYHKYGEHHVEKLQPYAQSFYDKAEKIYNPTARFLHGVYQGYVSVYVEQATELAKSQWNQRVSPHIDPLQKQATDYYVSSVDPHVRTAQSIAVPYIRVAAAQSIRIKDNYLIPSYISSPPYTRKAWSAVFVFLNGTVRTQITHLYSENVEPQLVKIGEKLASYREGRTIQHVNLETASPIVQVPTSADKPSTKSTTESKATQVSSVEPPASTKLTPAQQSELAREKISTDLKAWKERTEALAKKGREHVQEQVRQEVENISNKQQSSGNTILGSLQVVVENQLFSLKSDLYAIVQAIPEEYTEEDEQEAHDEFLQSLKESSLIIRENAHQLRLWFHEYQDTLTKAVTKTVNTTLDVLENTRELGLQEIGMRWTSIDGVTYKDWANFYDLKTKLGEWKDDIRQAGLQHDSFLAAKSAGDTIVARGMDIAQDAAQQLSELRSIGRLKIEARETSKSLDVEHIDEEMLRERRKYMITSVTFSPAATPSPSETSATSSVVESLEAEVETPQGDNDGQQPKAAVFDEQSTLSDESLETEPSPEAPFIIEETSTEETPVESPANLPLTEEEPISLDVPGAAESYLDEVIDSIDKEQERLDVVHEQDTTEASQTSSSTASSISSPAPVFVTQKFDDAMLEDDDISSEASSAPESQDVHEIIGSATDEIVSLVGSARTELAETPVPEVEANALLEDTSTQLDGVISSVQSSISSLQNLPPSSSATPEERREYFDGEIARLTAALEAAQAALLELNKPDSPDDPGQTQESAAPKAPDETTNE</sequence>
<dbReference type="VEuPathDB" id="FungiDB:MCYG_04475"/>
<feature type="region of interest" description="Disordered" evidence="1">
    <location>
        <begin position="724"/>
        <end position="743"/>
    </location>
</feature>
<feature type="region of interest" description="Disordered" evidence="1">
    <location>
        <begin position="797"/>
        <end position="816"/>
    </location>
</feature>
<dbReference type="EMBL" id="DS995704">
    <property type="protein sequence ID" value="EEQ31656.1"/>
    <property type="molecule type" value="Genomic_DNA"/>
</dbReference>
<keyword evidence="3" id="KW-1185">Reference proteome</keyword>
<feature type="region of interest" description="Disordered" evidence="1">
    <location>
        <begin position="274"/>
        <end position="316"/>
    </location>
</feature>
<organism evidence="2 3">
    <name type="scientific">Arthroderma otae (strain ATCC MYA-4605 / CBS 113480)</name>
    <name type="common">Microsporum canis</name>
    <dbReference type="NCBI Taxonomy" id="554155"/>
    <lineage>
        <taxon>Eukaryota</taxon>
        <taxon>Fungi</taxon>
        <taxon>Dikarya</taxon>
        <taxon>Ascomycota</taxon>
        <taxon>Pezizomycotina</taxon>
        <taxon>Eurotiomycetes</taxon>
        <taxon>Eurotiomycetidae</taxon>
        <taxon>Onygenales</taxon>
        <taxon>Arthrodermataceae</taxon>
        <taxon>Microsporum</taxon>
    </lineage>
</organism>
<evidence type="ECO:0000313" key="2">
    <source>
        <dbReference type="EMBL" id="EEQ31656.1"/>
    </source>
</evidence>
<dbReference type="AlphaFoldDB" id="C5FPQ1"/>
<feature type="compositionally biased region" description="Polar residues" evidence="1">
    <location>
        <begin position="801"/>
        <end position="811"/>
    </location>
</feature>
<feature type="region of interest" description="Disordered" evidence="1">
    <location>
        <begin position="573"/>
        <end position="661"/>
    </location>
</feature>
<protein>
    <recommendedName>
        <fullName evidence="4">Transcription factor hoxa13</fullName>
    </recommendedName>
</protein>
<accession>C5FPQ1</accession>
<dbReference type="PANTHER" id="PTHR23242:SF9">
    <property type="entry name" value="TRANSCRIPTION FACTOR HOXA13"/>
    <property type="match status" value="1"/>
</dbReference>
<dbReference type="OrthoDB" id="3260408at2759"/>
<feature type="compositionally biased region" description="Low complexity" evidence="1">
    <location>
        <begin position="696"/>
        <end position="713"/>
    </location>
</feature>
<dbReference type="STRING" id="554155.C5FPQ1"/>
<dbReference type="PANTHER" id="PTHR23242">
    <property type="entry name" value="TRANSCRIPTION FACTOR HOXA13"/>
    <property type="match status" value="1"/>
</dbReference>
<evidence type="ECO:0000313" key="3">
    <source>
        <dbReference type="Proteomes" id="UP000002035"/>
    </source>
</evidence>
<dbReference type="Proteomes" id="UP000002035">
    <property type="component" value="Unassembled WGS sequence"/>
</dbReference>
<name>C5FPQ1_ARTOC</name>
<dbReference type="eggNOG" id="ENOG502SGAD">
    <property type="taxonomic scope" value="Eukaryota"/>
</dbReference>
<gene>
    <name evidence="2" type="ORF">MCYG_04475</name>
</gene>
<dbReference type="HOGENOM" id="CLU_005461_1_1_1"/>
<proteinExistence type="predicted"/>
<feature type="compositionally biased region" description="Low complexity" evidence="1">
    <location>
        <begin position="573"/>
        <end position="592"/>
    </location>
</feature>